<feature type="transmembrane region" description="Helical" evidence="1">
    <location>
        <begin position="139"/>
        <end position="162"/>
    </location>
</feature>
<feature type="transmembrane region" description="Helical" evidence="1">
    <location>
        <begin position="21"/>
        <end position="46"/>
    </location>
</feature>
<accession>A0A143HBA4</accession>
<keyword evidence="1" id="KW-0812">Transmembrane</keyword>
<dbReference type="EMBL" id="CP014806">
    <property type="protein sequence ID" value="AMW99013.1"/>
    <property type="molecule type" value="Genomic_DNA"/>
</dbReference>
<proteinExistence type="predicted"/>
<name>A0A143HBA4_9BACL</name>
<dbReference type="InterPro" id="IPR048161">
    <property type="entry name" value="PA2928-like"/>
</dbReference>
<dbReference type="KEGG" id="rst:ATY39_05790"/>
<keyword evidence="1" id="KW-1133">Transmembrane helix</keyword>
<keyword evidence="1" id="KW-0472">Membrane</keyword>
<evidence type="ECO:0000313" key="3">
    <source>
        <dbReference type="Proteomes" id="UP000076021"/>
    </source>
</evidence>
<dbReference type="AlphaFoldDB" id="A0A143HBA4"/>
<dbReference type="Proteomes" id="UP000076021">
    <property type="component" value="Chromosome"/>
</dbReference>
<keyword evidence="3" id="KW-1185">Reference proteome</keyword>
<dbReference type="SUPFAM" id="SSF50998">
    <property type="entry name" value="Quinoprotein alcohol dehydrogenase-like"/>
    <property type="match status" value="1"/>
</dbReference>
<dbReference type="NCBIfam" id="NF041516">
    <property type="entry name" value="PA2928_fam"/>
    <property type="match status" value="1"/>
</dbReference>
<evidence type="ECO:0000256" key="1">
    <source>
        <dbReference type="SAM" id="Phobius"/>
    </source>
</evidence>
<feature type="transmembrane region" description="Helical" evidence="1">
    <location>
        <begin position="100"/>
        <end position="118"/>
    </location>
</feature>
<sequence length="441" mass="51333">MDIITNFFEKWLILLNFNTNIIHNTALIILYLRLLYLPIKMIYILAKKRNEETEPSSIIKIFKKLIIILFFNFLLGSALLKFLQPNYLINWMPTGWRSDYILLAVIAALVILLLFIFIPRQIYQLKKKEQTLGKMFFKFSSFLITVFFVFSCLLWGFSGLFAPKRIELESPVVLFDLKGKPISVVKISKTTPNGTENGITTNSKGFLISAIDLHTGKKLWSRISTWQEYLIGETSEGLLVLNNKKKTLYFIDPKTGKKQADEKDFLHKFPVLADNLSYMYTDYSIKGPNKVYLYGLDGRYFKLNLATNEIKEDPSYADKIRTLPVGWDERVAGVEKRSDKIKKLYPELMGVRLVESKPVEKQLIVYQKKRNDNRQTLALLDLTKRDLIWEQLLDAPLENATTSLEVFADTKFVYAWTGRYQYKINKETGKVVYQYDYKLGK</sequence>
<organism evidence="2 3">
    <name type="scientific">Rummeliibacillus stabekisii</name>
    <dbReference type="NCBI Taxonomy" id="241244"/>
    <lineage>
        <taxon>Bacteria</taxon>
        <taxon>Bacillati</taxon>
        <taxon>Bacillota</taxon>
        <taxon>Bacilli</taxon>
        <taxon>Bacillales</taxon>
        <taxon>Caryophanaceae</taxon>
        <taxon>Rummeliibacillus</taxon>
    </lineage>
</organism>
<dbReference type="InterPro" id="IPR011047">
    <property type="entry name" value="Quinoprotein_ADH-like_sf"/>
</dbReference>
<protein>
    <submittedName>
        <fullName evidence="2">Uncharacterized protein</fullName>
    </submittedName>
</protein>
<feature type="transmembrane region" description="Helical" evidence="1">
    <location>
        <begin position="58"/>
        <end position="80"/>
    </location>
</feature>
<dbReference type="InterPro" id="IPR015943">
    <property type="entry name" value="WD40/YVTN_repeat-like_dom_sf"/>
</dbReference>
<dbReference type="RefSeq" id="WP_066787138.1">
    <property type="nucleotide sequence ID" value="NZ_CP014806.1"/>
</dbReference>
<dbReference type="Gene3D" id="2.130.10.10">
    <property type="entry name" value="YVTN repeat-like/Quinoprotein amine dehydrogenase"/>
    <property type="match status" value="1"/>
</dbReference>
<dbReference type="OrthoDB" id="2957847at2"/>
<reference evidence="3" key="2">
    <citation type="submission" date="2016-03" db="EMBL/GenBank/DDBJ databases">
        <authorList>
            <person name="Ploux O."/>
        </authorList>
    </citation>
    <scope>NUCLEOTIDE SEQUENCE [LARGE SCALE GENOMIC DNA]</scope>
    <source>
        <strain evidence="3">PP9</strain>
    </source>
</reference>
<gene>
    <name evidence="2" type="ORF">ATY39_05790</name>
</gene>
<reference evidence="2 3" key="1">
    <citation type="journal article" date="2016" name="Genome Announc.">
        <title>Whole-Genome Sequence of Rummeliibacillus stabekisii Strain PP9 Isolated from Antarctic Soil.</title>
        <authorList>
            <person name="da Mota F.F."/>
            <person name="Vollu R.E."/>
            <person name="Jurelevicius D."/>
            <person name="Seldin L."/>
        </authorList>
    </citation>
    <scope>NUCLEOTIDE SEQUENCE [LARGE SCALE GENOMIC DNA]</scope>
    <source>
        <strain evidence="2 3">PP9</strain>
    </source>
</reference>
<evidence type="ECO:0000313" key="2">
    <source>
        <dbReference type="EMBL" id="AMW99013.1"/>
    </source>
</evidence>